<organism evidence="4 5">
    <name type="scientific">Periconia macrospinosa</name>
    <dbReference type="NCBI Taxonomy" id="97972"/>
    <lineage>
        <taxon>Eukaryota</taxon>
        <taxon>Fungi</taxon>
        <taxon>Dikarya</taxon>
        <taxon>Ascomycota</taxon>
        <taxon>Pezizomycotina</taxon>
        <taxon>Dothideomycetes</taxon>
        <taxon>Pleosporomycetidae</taxon>
        <taxon>Pleosporales</taxon>
        <taxon>Massarineae</taxon>
        <taxon>Periconiaceae</taxon>
        <taxon>Periconia</taxon>
    </lineage>
</organism>
<keyword evidence="1" id="KW-0539">Nucleus</keyword>
<dbReference type="GO" id="GO:0003677">
    <property type="term" value="F:DNA binding"/>
    <property type="evidence" value="ECO:0007669"/>
    <property type="project" value="InterPro"/>
</dbReference>
<dbReference type="PRINTS" id="PR00054">
    <property type="entry name" value="FUNGALZNCYS"/>
</dbReference>
<proteinExistence type="predicted"/>
<gene>
    <name evidence="4" type="ORF">DM02DRAFT_509732</name>
</gene>
<dbReference type="GO" id="GO:0008270">
    <property type="term" value="F:zinc ion binding"/>
    <property type="evidence" value="ECO:0007669"/>
    <property type="project" value="InterPro"/>
</dbReference>
<dbReference type="Gene3D" id="4.10.240.10">
    <property type="entry name" value="Zn(2)-C6 fungal-type DNA-binding domain"/>
    <property type="match status" value="1"/>
</dbReference>
<accession>A0A2V1CYR5</accession>
<dbReference type="OrthoDB" id="10261408at2759"/>
<dbReference type="Proteomes" id="UP000244855">
    <property type="component" value="Unassembled WGS sequence"/>
</dbReference>
<dbReference type="InterPro" id="IPR050797">
    <property type="entry name" value="Carb_Metab_Trans_Reg"/>
</dbReference>
<dbReference type="AlphaFoldDB" id="A0A2V1CYR5"/>
<dbReference type="PROSITE" id="PS50048">
    <property type="entry name" value="ZN2_CY6_FUNGAL_2"/>
    <property type="match status" value="1"/>
</dbReference>
<dbReference type="GO" id="GO:0005634">
    <property type="term" value="C:nucleus"/>
    <property type="evidence" value="ECO:0007669"/>
    <property type="project" value="InterPro"/>
</dbReference>
<name>A0A2V1CYR5_9PLEO</name>
<dbReference type="PROSITE" id="PS00463">
    <property type="entry name" value="ZN2_CY6_FUNGAL_1"/>
    <property type="match status" value="1"/>
</dbReference>
<feature type="non-terminal residue" evidence="4">
    <location>
        <position position="1"/>
    </location>
</feature>
<evidence type="ECO:0000313" key="5">
    <source>
        <dbReference type="Proteomes" id="UP000244855"/>
    </source>
</evidence>
<dbReference type="STRING" id="97972.A0A2V1CYR5"/>
<dbReference type="InterPro" id="IPR036864">
    <property type="entry name" value="Zn2-C6_fun-type_DNA-bd_sf"/>
</dbReference>
<feature type="region of interest" description="Disordered" evidence="2">
    <location>
        <begin position="38"/>
        <end position="57"/>
    </location>
</feature>
<protein>
    <recommendedName>
        <fullName evidence="3">Zn(2)-C6 fungal-type domain-containing protein</fullName>
    </recommendedName>
</protein>
<keyword evidence="5" id="KW-1185">Reference proteome</keyword>
<evidence type="ECO:0000313" key="4">
    <source>
        <dbReference type="EMBL" id="PVH90323.1"/>
    </source>
</evidence>
<feature type="domain" description="Zn(2)-C6 fungal-type" evidence="3">
    <location>
        <begin position="4"/>
        <end position="33"/>
    </location>
</feature>
<dbReference type="CDD" id="cd00067">
    <property type="entry name" value="GAL4"/>
    <property type="match status" value="1"/>
</dbReference>
<dbReference type="Pfam" id="PF00172">
    <property type="entry name" value="Zn_clus"/>
    <property type="match status" value="1"/>
</dbReference>
<dbReference type="PANTHER" id="PTHR31668">
    <property type="entry name" value="GLUCOSE TRANSPORT TRANSCRIPTION REGULATOR RGT1-RELATED-RELATED"/>
    <property type="match status" value="1"/>
</dbReference>
<evidence type="ECO:0000259" key="3">
    <source>
        <dbReference type="PROSITE" id="PS50048"/>
    </source>
</evidence>
<dbReference type="SMART" id="SM00066">
    <property type="entry name" value="GAL4"/>
    <property type="match status" value="1"/>
</dbReference>
<dbReference type="SUPFAM" id="SSF57701">
    <property type="entry name" value="Zn2/Cys6 DNA-binding domain"/>
    <property type="match status" value="1"/>
</dbReference>
<dbReference type="EMBL" id="KZ806420">
    <property type="protein sequence ID" value="PVH90323.1"/>
    <property type="molecule type" value="Genomic_DNA"/>
</dbReference>
<dbReference type="GO" id="GO:0000981">
    <property type="term" value="F:DNA-binding transcription factor activity, RNA polymerase II-specific"/>
    <property type="evidence" value="ECO:0007669"/>
    <property type="project" value="InterPro"/>
</dbReference>
<sequence length="57" mass="6592">VSRACDSCRRRKIKCDAEHPCAKCRGFQISCEYNYQPQQRGPRVSKRTVGSEIMQTQ</sequence>
<reference evidence="4 5" key="1">
    <citation type="journal article" date="2018" name="Sci. Rep.">
        <title>Comparative genomics provides insights into the lifestyle and reveals functional heterogeneity of dark septate endophytic fungi.</title>
        <authorList>
            <person name="Knapp D.G."/>
            <person name="Nemeth J.B."/>
            <person name="Barry K."/>
            <person name="Hainaut M."/>
            <person name="Henrissat B."/>
            <person name="Johnson J."/>
            <person name="Kuo A."/>
            <person name="Lim J.H.P."/>
            <person name="Lipzen A."/>
            <person name="Nolan M."/>
            <person name="Ohm R.A."/>
            <person name="Tamas L."/>
            <person name="Grigoriev I.V."/>
            <person name="Spatafora J.W."/>
            <person name="Nagy L.G."/>
            <person name="Kovacs G.M."/>
        </authorList>
    </citation>
    <scope>NUCLEOTIDE SEQUENCE [LARGE SCALE GENOMIC DNA]</scope>
    <source>
        <strain evidence="4 5">DSE2036</strain>
    </source>
</reference>
<dbReference type="InterPro" id="IPR001138">
    <property type="entry name" value="Zn2Cys6_DnaBD"/>
</dbReference>
<evidence type="ECO:0000256" key="2">
    <source>
        <dbReference type="SAM" id="MobiDB-lite"/>
    </source>
</evidence>
<dbReference type="InterPro" id="IPR020448">
    <property type="entry name" value="Maltose_ferment_reg_DNA-bd"/>
</dbReference>
<evidence type="ECO:0000256" key="1">
    <source>
        <dbReference type="ARBA" id="ARBA00023242"/>
    </source>
</evidence>
<feature type="non-terminal residue" evidence="4">
    <location>
        <position position="57"/>
    </location>
</feature>